<keyword evidence="2" id="KW-0560">Oxidoreductase</keyword>
<evidence type="ECO:0000256" key="1">
    <source>
        <dbReference type="ARBA" id="ARBA00004871"/>
    </source>
</evidence>
<keyword evidence="3" id="KW-0028">Amino-acid biosynthesis</keyword>
<feature type="domain" description="Shikimate dehydrogenase substrate binding N-terminal" evidence="4">
    <location>
        <begin position="12"/>
        <end position="94"/>
    </location>
</feature>
<dbReference type="Gene3D" id="3.40.50.720">
    <property type="entry name" value="NAD(P)-binding Rossmann-like Domain"/>
    <property type="match status" value="1"/>
</dbReference>
<evidence type="ECO:0000256" key="3">
    <source>
        <dbReference type="ARBA" id="ARBA00023141"/>
    </source>
</evidence>
<dbReference type="Pfam" id="PF08501">
    <property type="entry name" value="Shikimate_dh_N"/>
    <property type="match status" value="1"/>
</dbReference>
<evidence type="ECO:0000256" key="2">
    <source>
        <dbReference type="ARBA" id="ARBA00023002"/>
    </source>
</evidence>
<dbReference type="SUPFAM" id="SSF53223">
    <property type="entry name" value="Aminoacid dehydrogenase-like, N-terminal domain"/>
    <property type="match status" value="1"/>
</dbReference>
<dbReference type="GO" id="GO:0005829">
    <property type="term" value="C:cytosol"/>
    <property type="evidence" value="ECO:0007669"/>
    <property type="project" value="TreeGrafter"/>
</dbReference>
<organism evidence="5 6">
    <name type="scientific">Burkholderia cepacia</name>
    <name type="common">Pseudomonas cepacia</name>
    <dbReference type="NCBI Taxonomy" id="292"/>
    <lineage>
        <taxon>Bacteria</taxon>
        <taxon>Pseudomonadati</taxon>
        <taxon>Pseudomonadota</taxon>
        <taxon>Betaproteobacteria</taxon>
        <taxon>Burkholderiales</taxon>
        <taxon>Burkholderiaceae</taxon>
        <taxon>Burkholderia</taxon>
        <taxon>Burkholderia cepacia complex</taxon>
    </lineage>
</organism>
<accession>A0A103Z9L6</accession>
<comment type="pathway">
    <text evidence="1">Metabolic intermediate biosynthesis; chorismate biosynthesis; chorismate from D-erythrose 4-phosphate and phosphoenolpyruvate: step 4/7.</text>
</comment>
<dbReference type="Gene3D" id="3.40.50.10860">
    <property type="entry name" value="Leucine Dehydrogenase, chain A, domain 1"/>
    <property type="match status" value="1"/>
</dbReference>
<dbReference type="GO" id="GO:0009423">
    <property type="term" value="P:chorismate biosynthetic process"/>
    <property type="evidence" value="ECO:0007669"/>
    <property type="project" value="TreeGrafter"/>
</dbReference>
<dbReference type="GO" id="GO:0004764">
    <property type="term" value="F:shikimate 3-dehydrogenase (NADP+) activity"/>
    <property type="evidence" value="ECO:0007669"/>
    <property type="project" value="InterPro"/>
</dbReference>
<dbReference type="GO" id="GO:0009073">
    <property type="term" value="P:aromatic amino acid family biosynthetic process"/>
    <property type="evidence" value="ECO:0007669"/>
    <property type="project" value="UniProtKB-KW"/>
</dbReference>
<sequence length="292" mass="31235">MITGKTGVFFMVADPIEQVRTPEIFNQIFPMCDVDAVMVPLQVAPQHLEATVRALFQSTTTRGMVLSIPHKTAAAAIVDKLSTGAQTANAVNAIRRNDDGSLEGELFDGLGFVKSMDRYAMPYRGKSAFLVGAGGAASAIAAALAEGKVSRIGIYDPDTAKAKQLAKSLEEHYDLGAEVKDDNDPAGFDIVINASPLGLKTGDPLPVPAERLDPSAQVCDILMKNQPTPLLKAAMVQGKTVLPGFDMLILQSPLFLDFFGVSDAANALREDDSIVRDMLFPMELRSLVKRAA</sequence>
<dbReference type="InterPro" id="IPR022893">
    <property type="entry name" value="Shikimate_DH_fam"/>
</dbReference>
<keyword evidence="3" id="KW-0057">Aromatic amino acid biosynthesis</keyword>
<reference evidence="5 6" key="1">
    <citation type="submission" date="2015-11" db="EMBL/GenBank/DDBJ databases">
        <title>Expanding the genomic diversity of Burkholderia species for the development of highly accurate diagnostics.</title>
        <authorList>
            <person name="Sahl J."/>
            <person name="Keim P."/>
            <person name="Wagner D."/>
        </authorList>
    </citation>
    <scope>NUCLEOTIDE SEQUENCE [LARGE SCALE GENOMIC DNA]</scope>
    <source>
        <strain evidence="5 6">MSMB1302</strain>
    </source>
</reference>
<dbReference type="Proteomes" id="UP000069001">
    <property type="component" value="Unassembled WGS sequence"/>
</dbReference>
<gene>
    <name evidence="5" type="ORF">WS90_25520</name>
</gene>
<evidence type="ECO:0000259" key="4">
    <source>
        <dbReference type="Pfam" id="PF08501"/>
    </source>
</evidence>
<comment type="caution">
    <text evidence="5">The sequence shown here is derived from an EMBL/GenBank/DDBJ whole genome shotgun (WGS) entry which is preliminary data.</text>
</comment>
<dbReference type="GO" id="GO:0019632">
    <property type="term" value="P:shikimate metabolic process"/>
    <property type="evidence" value="ECO:0007669"/>
    <property type="project" value="TreeGrafter"/>
</dbReference>
<protein>
    <submittedName>
        <fullName evidence="5">Shikimate dehydrogenase</fullName>
    </submittedName>
</protein>
<dbReference type="PANTHER" id="PTHR21089">
    <property type="entry name" value="SHIKIMATE DEHYDROGENASE"/>
    <property type="match status" value="1"/>
</dbReference>
<evidence type="ECO:0000313" key="5">
    <source>
        <dbReference type="EMBL" id="KVK75995.1"/>
    </source>
</evidence>
<name>A0A103Z9L6_BURCE</name>
<dbReference type="GO" id="GO:0050661">
    <property type="term" value="F:NADP binding"/>
    <property type="evidence" value="ECO:0007669"/>
    <property type="project" value="TreeGrafter"/>
</dbReference>
<evidence type="ECO:0000313" key="6">
    <source>
        <dbReference type="Proteomes" id="UP000069001"/>
    </source>
</evidence>
<dbReference type="PANTHER" id="PTHR21089:SF1">
    <property type="entry name" value="BIFUNCTIONAL 3-DEHYDROQUINATE DEHYDRATASE_SHIKIMATE DEHYDROGENASE, CHLOROPLASTIC"/>
    <property type="match status" value="1"/>
</dbReference>
<dbReference type="AlphaFoldDB" id="A0A103Z9L6"/>
<dbReference type="InterPro" id="IPR036291">
    <property type="entry name" value="NAD(P)-bd_dom_sf"/>
</dbReference>
<dbReference type="SUPFAM" id="SSF51735">
    <property type="entry name" value="NAD(P)-binding Rossmann-fold domains"/>
    <property type="match status" value="1"/>
</dbReference>
<dbReference type="EMBL" id="LOYH01000089">
    <property type="protein sequence ID" value="KVK75995.1"/>
    <property type="molecule type" value="Genomic_DNA"/>
</dbReference>
<dbReference type="InterPro" id="IPR013708">
    <property type="entry name" value="Shikimate_DH-bd_N"/>
</dbReference>
<dbReference type="InterPro" id="IPR046346">
    <property type="entry name" value="Aminoacid_DH-like_N_sf"/>
</dbReference>
<proteinExistence type="predicted"/>